<dbReference type="Pfam" id="PF17966">
    <property type="entry name" value="Muc_B2"/>
    <property type="match status" value="1"/>
</dbReference>
<feature type="non-terminal residue" evidence="3">
    <location>
        <position position="81"/>
    </location>
</feature>
<proteinExistence type="predicted"/>
<protein>
    <recommendedName>
        <fullName evidence="2">Mub B2-like domain-containing protein</fullName>
    </recommendedName>
</protein>
<dbReference type="AlphaFoldDB" id="A0AAW6Y3H3"/>
<organism evidence="3 4">
    <name type="scientific">Gardnerella vaginalis</name>
    <dbReference type="NCBI Taxonomy" id="2702"/>
    <lineage>
        <taxon>Bacteria</taxon>
        <taxon>Bacillati</taxon>
        <taxon>Actinomycetota</taxon>
        <taxon>Actinomycetes</taxon>
        <taxon>Bifidobacteriales</taxon>
        <taxon>Bifidobacteriaceae</taxon>
        <taxon>Gardnerella</taxon>
    </lineage>
</organism>
<dbReference type="EMBL" id="JASOME010000237">
    <property type="protein sequence ID" value="MDK7064427.1"/>
    <property type="molecule type" value="Genomic_DNA"/>
</dbReference>
<name>A0AAW6Y3H3_GARVA</name>
<gene>
    <name evidence="3" type="ORF">QP372_07950</name>
</gene>
<sequence length="81" mass="9252">HHMTSINDTKKINETIHYVYEDGTKAHDDINGQPVIFTHDGERDEVTNKEHWNDWKSEKDSFDAVKSPEVAGYTPNADAIP</sequence>
<reference evidence="3" key="1">
    <citation type="submission" date="2023-05" db="EMBL/GenBank/DDBJ databases">
        <title>Cataloging the Phylogenetic Diversity of Human Bladder Bacteria.</title>
        <authorList>
            <person name="Du J."/>
        </authorList>
    </citation>
    <scope>NUCLEOTIDE SEQUENCE</scope>
    <source>
        <strain evidence="3">UMB6789</strain>
    </source>
</reference>
<evidence type="ECO:0000256" key="1">
    <source>
        <dbReference type="SAM" id="MobiDB-lite"/>
    </source>
</evidence>
<accession>A0AAW6Y3H3</accession>
<evidence type="ECO:0000313" key="3">
    <source>
        <dbReference type="EMBL" id="MDK7064427.1"/>
    </source>
</evidence>
<dbReference type="Proteomes" id="UP001237784">
    <property type="component" value="Unassembled WGS sequence"/>
</dbReference>
<comment type="caution">
    <text evidence="3">The sequence shown here is derived from an EMBL/GenBank/DDBJ whole genome shotgun (WGS) entry which is preliminary data.</text>
</comment>
<evidence type="ECO:0000313" key="4">
    <source>
        <dbReference type="Proteomes" id="UP001237784"/>
    </source>
</evidence>
<feature type="domain" description="Mub B2-like" evidence="2">
    <location>
        <begin position="7"/>
        <end position="80"/>
    </location>
</feature>
<dbReference type="InterPro" id="IPR041495">
    <property type="entry name" value="Mub_B2"/>
</dbReference>
<evidence type="ECO:0000259" key="2">
    <source>
        <dbReference type="Pfam" id="PF17966"/>
    </source>
</evidence>
<feature type="region of interest" description="Disordered" evidence="1">
    <location>
        <begin position="58"/>
        <end position="81"/>
    </location>
</feature>
<feature type="non-terminal residue" evidence="3">
    <location>
        <position position="1"/>
    </location>
</feature>
<dbReference type="Gene3D" id="2.60.40.4300">
    <property type="match status" value="1"/>
</dbReference>